<gene>
    <name evidence="2" type="ORF">G5C51_22585</name>
</gene>
<dbReference type="Proteomes" id="UP000481583">
    <property type="component" value="Unassembled WGS sequence"/>
</dbReference>
<dbReference type="InterPro" id="IPR015943">
    <property type="entry name" value="WD40/YVTN_repeat-like_dom_sf"/>
</dbReference>
<dbReference type="Gene3D" id="2.120.10.30">
    <property type="entry name" value="TolB, C-terminal domain"/>
    <property type="match status" value="1"/>
</dbReference>
<protein>
    <submittedName>
        <fullName evidence="2">Uncharacterized protein</fullName>
    </submittedName>
</protein>
<accession>A0A6G4U5L6</accession>
<evidence type="ECO:0000256" key="1">
    <source>
        <dbReference type="SAM" id="SignalP"/>
    </source>
</evidence>
<organism evidence="2 3">
    <name type="scientific">Streptomyces coryli</name>
    <dbReference type="NCBI Taxonomy" id="1128680"/>
    <lineage>
        <taxon>Bacteria</taxon>
        <taxon>Bacillati</taxon>
        <taxon>Actinomycetota</taxon>
        <taxon>Actinomycetes</taxon>
        <taxon>Kitasatosporales</taxon>
        <taxon>Streptomycetaceae</taxon>
        <taxon>Streptomyces</taxon>
    </lineage>
</organism>
<sequence>MRVHGGTTRGKTNRRAAGRVRAALSAAIAACAVTAALPGAAAAGTGAGEAGAGVERISVGSDGTQADGDSAGASITTDGGRIVFSSTATNLGSGNAGGAQKIYVRDQRARQTRPMSSIAGSLQSPVISGDGQYAAFSGLIQRDTKVFLSRAGIGDTIGINHSGLSSGQPSLSWDARYIAQVGTYGRPPTRQIIEVIDWRANTYETVREFEHTLPARPSISGDGEYVAYDDREEQDVWLWNRTDGTTSDPIEGQGKAASLVQLSKDGRKVVYRSGADTYVYDVSSDMEQVVPNVRGLAIDPTGTYLLYAPSDTSGPAPLTLRDLRNGTEEVVSTQPATAERDAVSAGGRDVVFESAADDVVSGDSNGKVDVFVRRFF</sequence>
<dbReference type="EMBL" id="JAAKZV010000106">
    <property type="protein sequence ID" value="NGN66678.1"/>
    <property type="molecule type" value="Genomic_DNA"/>
</dbReference>
<feature type="chain" id="PRO_5039531702" evidence="1">
    <location>
        <begin position="36"/>
        <end position="376"/>
    </location>
</feature>
<proteinExistence type="predicted"/>
<dbReference type="AlphaFoldDB" id="A0A6G4U5L6"/>
<evidence type="ECO:0000313" key="2">
    <source>
        <dbReference type="EMBL" id="NGN66678.1"/>
    </source>
</evidence>
<name>A0A6G4U5L6_9ACTN</name>
<dbReference type="SUPFAM" id="SSF82171">
    <property type="entry name" value="DPP6 N-terminal domain-like"/>
    <property type="match status" value="1"/>
</dbReference>
<keyword evidence="3" id="KW-1185">Reference proteome</keyword>
<dbReference type="PANTHER" id="PTHR36842">
    <property type="entry name" value="PROTEIN TOLB HOMOLOG"/>
    <property type="match status" value="1"/>
</dbReference>
<comment type="caution">
    <text evidence="2">The sequence shown here is derived from an EMBL/GenBank/DDBJ whole genome shotgun (WGS) entry which is preliminary data.</text>
</comment>
<keyword evidence="1" id="KW-0732">Signal</keyword>
<feature type="signal peptide" evidence="1">
    <location>
        <begin position="1"/>
        <end position="35"/>
    </location>
</feature>
<reference evidence="2 3" key="1">
    <citation type="submission" date="2020-02" db="EMBL/GenBank/DDBJ databases">
        <title>Whole-genome analyses of novel actinobacteria.</title>
        <authorList>
            <person name="Sahin N."/>
        </authorList>
    </citation>
    <scope>NUCLEOTIDE SEQUENCE [LARGE SCALE GENOMIC DNA]</scope>
    <source>
        <strain evidence="2 3">A7024</strain>
    </source>
</reference>
<dbReference type="InterPro" id="IPR011042">
    <property type="entry name" value="6-blade_b-propeller_TolB-like"/>
</dbReference>
<dbReference type="Gene3D" id="2.130.10.10">
    <property type="entry name" value="YVTN repeat-like/Quinoprotein amine dehydrogenase"/>
    <property type="match status" value="1"/>
</dbReference>
<evidence type="ECO:0000313" key="3">
    <source>
        <dbReference type="Proteomes" id="UP000481583"/>
    </source>
</evidence>